<sequence>MDIWERTQIRETVAWQTRVSRALWPYATVTGPRALWRVPCLVPHLPSHSFAVPRARESSAPSRLAACISGAWMRRYLGDPHLMKWVSGIHASLHNPGQ</sequence>
<accession>A0AAD7SBP5</accession>
<keyword evidence="2" id="KW-1185">Reference proteome</keyword>
<gene>
    <name evidence="1" type="ORF">AAFF_G00407670</name>
</gene>
<dbReference type="EMBL" id="JAINUG010000081">
    <property type="protein sequence ID" value="KAJ8399662.1"/>
    <property type="molecule type" value="Genomic_DNA"/>
</dbReference>
<reference evidence="1" key="1">
    <citation type="journal article" date="2023" name="Science">
        <title>Genome structures resolve the early diversification of teleost fishes.</title>
        <authorList>
            <person name="Parey E."/>
            <person name="Louis A."/>
            <person name="Montfort J."/>
            <person name="Bouchez O."/>
            <person name="Roques C."/>
            <person name="Iampietro C."/>
            <person name="Lluch J."/>
            <person name="Castinel A."/>
            <person name="Donnadieu C."/>
            <person name="Desvignes T."/>
            <person name="Floi Bucao C."/>
            <person name="Jouanno E."/>
            <person name="Wen M."/>
            <person name="Mejri S."/>
            <person name="Dirks R."/>
            <person name="Jansen H."/>
            <person name="Henkel C."/>
            <person name="Chen W.J."/>
            <person name="Zahm M."/>
            <person name="Cabau C."/>
            <person name="Klopp C."/>
            <person name="Thompson A.W."/>
            <person name="Robinson-Rechavi M."/>
            <person name="Braasch I."/>
            <person name="Lecointre G."/>
            <person name="Bobe J."/>
            <person name="Postlethwait J.H."/>
            <person name="Berthelot C."/>
            <person name="Roest Crollius H."/>
            <person name="Guiguen Y."/>
        </authorList>
    </citation>
    <scope>NUCLEOTIDE SEQUENCE</scope>
    <source>
        <strain evidence="1">NC1722</strain>
    </source>
</reference>
<name>A0AAD7SBP5_9TELE</name>
<proteinExistence type="predicted"/>
<protein>
    <submittedName>
        <fullName evidence="1">Uncharacterized protein</fullName>
    </submittedName>
</protein>
<dbReference type="AlphaFoldDB" id="A0AAD7SBP5"/>
<dbReference type="Proteomes" id="UP001221898">
    <property type="component" value="Unassembled WGS sequence"/>
</dbReference>
<organism evidence="1 2">
    <name type="scientific">Aldrovandia affinis</name>
    <dbReference type="NCBI Taxonomy" id="143900"/>
    <lineage>
        <taxon>Eukaryota</taxon>
        <taxon>Metazoa</taxon>
        <taxon>Chordata</taxon>
        <taxon>Craniata</taxon>
        <taxon>Vertebrata</taxon>
        <taxon>Euteleostomi</taxon>
        <taxon>Actinopterygii</taxon>
        <taxon>Neopterygii</taxon>
        <taxon>Teleostei</taxon>
        <taxon>Notacanthiformes</taxon>
        <taxon>Halosauridae</taxon>
        <taxon>Aldrovandia</taxon>
    </lineage>
</organism>
<evidence type="ECO:0000313" key="1">
    <source>
        <dbReference type="EMBL" id="KAJ8399662.1"/>
    </source>
</evidence>
<evidence type="ECO:0000313" key="2">
    <source>
        <dbReference type="Proteomes" id="UP001221898"/>
    </source>
</evidence>
<comment type="caution">
    <text evidence="1">The sequence shown here is derived from an EMBL/GenBank/DDBJ whole genome shotgun (WGS) entry which is preliminary data.</text>
</comment>